<protein>
    <submittedName>
        <fullName evidence="2">Cobaltochelatase subunit CobN</fullName>
        <ecNumber evidence="2">6.6.1.2</ecNumber>
    </submittedName>
</protein>
<dbReference type="EMBL" id="JABXXR010000134">
    <property type="protein sequence ID" value="NVN41481.1"/>
    <property type="molecule type" value="Genomic_DNA"/>
</dbReference>
<reference evidence="2 3" key="1">
    <citation type="submission" date="2020-06" db="EMBL/GenBank/DDBJ databases">
        <title>Description of novel acetic acid bacteria.</title>
        <authorList>
            <person name="Sombolestani A."/>
        </authorList>
    </citation>
    <scope>NUCLEOTIDE SEQUENCE [LARGE SCALE GENOMIC DNA]</scope>
    <source>
        <strain evidence="2 3">LMG 27010</strain>
    </source>
</reference>
<dbReference type="RefSeq" id="WP_176614373.1">
    <property type="nucleotide sequence ID" value="NZ_JABXXR010000134.1"/>
</dbReference>
<dbReference type="GO" id="GO:0051116">
    <property type="term" value="F:cobaltochelatase activity"/>
    <property type="evidence" value="ECO:0007669"/>
    <property type="project" value="UniProtKB-EC"/>
</dbReference>
<name>A0A850PJM5_9PROT</name>
<organism evidence="2 3">
    <name type="scientific">Ameyamaea chiangmaiensis</name>
    <dbReference type="NCBI Taxonomy" id="442969"/>
    <lineage>
        <taxon>Bacteria</taxon>
        <taxon>Pseudomonadati</taxon>
        <taxon>Pseudomonadota</taxon>
        <taxon>Alphaproteobacteria</taxon>
        <taxon>Acetobacterales</taxon>
        <taxon>Acetobacteraceae</taxon>
        <taxon>Ameyamaea</taxon>
    </lineage>
</organism>
<dbReference type="AlphaFoldDB" id="A0A850PJM5"/>
<dbReference type="PANTHER" id="PTHR44119:SF4">
    <property type="entry name" value="AEROBIC COBALTOCHELATASE SUBUNIT COBN"/>
    <property type="match status" value="1"/>
</dbReference>
<evidence type="ECO:0000313" key="3">
    <source>
        <dbReference type="Proteomes" id="UP000585665"/>
    </source>
</evidence>
<gene>
    <name evidence="2" type="primary">cobN</name>
    <name evidence="2" type="ORF">HUK82_13040</name>
</gene>
<comment type="caution">
    <text evidence="2">The sequence shown here is derived from an EMBL/GenBank/DDBJ whole genome shotgun (WGS) entry which is preliminary data.</text>
</comment>
<keyword evidence="3" id="KW-1185">Reference proteome</keyword>
<dbReference type="InterPro" id="IPR003672">
    <property type="entry name" value="CobN/Mg_chltase"/>
</dbReference>
<dbReference type="Proteomes" id="UP000585665">
    <property type="component" value="Unassembled WGS sequence"/>
</dbReference>
<dbReference type="EC" id="6.6.1.2" evidence="2"/>
<accession>A0A850PJM5</accession>
<dbReference type="Pfam" id="PF02514">
    <property type="entry name" value="CobN-Mg_chel"/>
    <property type="match status" value="2"/>
</dbReference>
<feature type="domain" description="CobN/magnesium chelatase" evidence="1">
    <location>
        <begin position="141"/>
        <end position="695"/>
    </location>
</feature>
<keyword evidence="2" id="KW-0436">Ligase</keyword>
<sequence length="1014" mass="107031">MHLLVRERQGVEAQEVAEDLGHAPADIVFLSFSDSDLLAVERGWDRLEPGDATLRAVTLGRLRHPMSIDLYVEQTIAGARCVVVRLLGGLEYWRYGAEEVLACCERHGLALAFLAGDGRDDARLAEWSRIGAAYHARLEGFFREGGDANIDAALSLMLHLAGRGADDGRLPQALPPCGPYRALGDIDGGDAGFRACVVFYRASLLAADMAAIDALGDALAAAGATVDMVYVASPKAEACARWLSARLEAFRPDIVLNATFFATRGEGICASPLDVAGCPVLQVLLPTSTRPAWADSARGLSQSDLAMQVVLPELDGRLNAGAISFKTETAPGHPARHEPDPDGIARVVARARSWARLGQLAPSARRVGIVLSDYPGAGDDGTSGQAAHAVGLDGFASVASIVGLLAGAGYATGDAAGRSVRDWADGLGGTATSATVSLAAYRTMFDALPIAFRQAVETAWGGPEDDPALREGFFHHRAVKTGGLVVAVQPDRGQAQDRKASYHDADLPPRHAYVAFYLWLRSACALDAMVHLGAHGTLEWLPGKAVALSDACAPEVLCGNVPVIYPFIINNPGEAAAAKRRLGAVMIGHMTPPVRQAGLHGDLADLERLIDEYAAADGLDRRRGALLRADILTRAADLGVLDESGPPSGTDEDECLARLDAYLCDVKDLQIRDGLHVFGRPAPFAGELVHGIAAQFGLPPDDVERAIARSGEAEAHALLDALDGHFIEPGPAGAPTRGRADVLPTGRNLYTIDPRAVPTRAACELARAQAALLLQRHLQEQGEPLRRIVIDLWGSASLRTGGEDLALALLLMGVEPEWDRASGRVTGIAIMPLAVLDRPRVDVTLRISGLFRDAFPAQIGLFDQAVRAVAAREEDAAWNTLAASVRGMDEGDRDAALTRIFGAAPGTYGAGVESALMRGDWDARGDLAARYLDASGWAYGGGREGTAVRDAFAARLADSDAILHVQDHAEIDILESPDIAAHWGGLAAAAESLGAAPALWHGDTSRVGAPRLRA</sequence>
<evidence type="ECO:0000313" key="2">
    <source>
        <dbReference type="EMBL" id="NVN41481.1"/>
    </source>
</evidence>
<dbReference type="CDD" id="cd10150">
    <property type="entry name" value="CobN_like"/>
    <property type="match status" value="1"/>
</dbReference>
<feature type="non-terminal residue" evidence="2">
    <location>
        <position position="1014"/>
    </location>
</feature>
<dbReference type="NCBIfam" id="NF008973">
    <property type="entry name" value="PRK12321.1"/>
    <property type="match status" value="1"/>
</dbReference>
<feature type="domain" description="CobN/magnesium chelatase" evidence="1">
    <location>
        <begin position="702"/>
        <end position="1013"/>
    </location>
</feature>
<evidence type="ECO:0000259" key="1">
    <source>
        <dbReference type="Pfam" id="PF02514"/>
    </source>
</evidence>
<proteinExistence type="predicted"/>
<dbReference type="PANTHER" id="PTHR44119">
    <property type="entry name" value="MAGNESIUM-CHELATASE SUBUNIT CHLH, CHLOROPLASTIC"/>
    <property type="match status" value="1"/>
</dbReference>